<dbReference type="PANTHER" id="PTHR11557">
    <property type="entry name" value="PORPHOBILINOGEN DEAMINASE"/>
    <property type="match status" value="1"/>
</dbReference>
<dbReference type="EC" id="2.5.1.61" evidence="8"/>
<dbReference type="GO" id="GO:0006782">
    <property type="term" value="P:protoporphyrinogen IX biosynthetic process"/>
    <property type="evidence" value="ECO:0007669"/>
    <property type="project" value="UniProtKB-UniRule"/>
</dbReference>
<sequence>MYKMSDILRIATRKSPLALWQANEVARQIKEHNPELEIELVTMSTQGDKILDTPLAKVGGKGLFVKELELGILEGHADIAVHSMKDVPVAFPEGLHLPIIMQREDPSDAFVSNRYNSIEELPEDAVIGTCSLRRQTQLREYLPKLQIKDLRGSVNTRLDKLDNDDFDAIILASAGLKRLGFGERITESISTDKSLPAVGQGALGIECRVDDERVAAIIAPLFDQDTFDRVSAERAMNNRLNGGCQVPIAGYAELEGDQLSMRGLVGFPDGSKVYRASASGNRADAVAIGTAVAEEILKQGGQAALDSVGITA</sequence>
<dbReference type="Gene3D" id="3.40.190.10">
    <property type="entry name" value="Periplasmic binding protein-like II"/>
    <property type="match status" value="2"/>
</dbReference>
<protein>
    <recommendedName>
        <fullName evidence="8">Porphobilinogen deaminase</fullName>
        <shortName evidence="8">PBG</shortName>
        <ecNumber evidence="8">2.5.1.61</ecNumber>
    </recommendedName>
    <alternativeName>
        <fullName evidence="8">Hydroxymethylbilane synthase</fullName>
        <shortName evidence="8">HMBS</shortName>
    </alternativeName>
    <alternativeName>
        <fullName evidence="8">Pre-uroporphyrinogen synthase</fullName>
    </alternativeName>
</protein>
<feature type="modified residue" description="S-(dipyrrolylmethanemethyl)cysteine" evidence="8">
    <location>
        <position position="244"/>
    </location>
</feature>
<dbReference type="InterPro" id="IPR036803">
    <property type="entry name" value="Porphobilinogen_deaminase_C_sf"/>
</dbReference>
<dbReference type="GO" id="GO:0004418">
    <property type="term" value="F:hydroxymethylbilane synthase activity"/>
    <property type="evidence" value="ECO:0007669"/>
    <property type="project" value="UniProtKB-UniRule"/>
</dbReference>
<keyword evidence="6 8" id="KW-0627">Porphyrin biosynthesis</keyword>
<evidence type="ECO:0000256" key="7">
    <source>
        <dbReference type="ARBA" id="ARBA00048169"/>
    </source>
</evidence>
<organism evidence="11">
    <name type="scientific">uncultured Thiotrichaceae bacterium</name>
    <dbReference type="NCBI Taxonomy" id="298394"/>
    <lineage>
        <taxon>Bacteria</taxon>
        <taxon>Pseudomonadati</taxon>
        <taxon>Pseudomonadota</taxon>
        <taxon>Gammaproteobacteria</taxon>
        <taxon>Thiotrichales</taxon>
        <taxon>Thiotrichaceae</taxon>
        <taxon>environmental samples</taxon>
    </lineage>
</organism>
<dbReference type="FunFam" id="3.40.190.10:FF:000004">
    <property type="entry name" value="Porphobilinogen deaminase"/>
    <property type="match status" value="1"/>
</dbReference>
<evidence type="ECO:0000256" key="1">
    <source>
        <dbReference type="ARBA" id="ARBA00002869"/>
    </source>
</evidence>
<evidence type="ECO:0000256" key="8">
    <source>
        <dbReference type="HAMAP-Rule" id="MF_00260"/>
    </source>
</evidence>
<dbReference type="InterPro" id="IPR022419">
    <property type="entry name" value="Porphobilin_deaminase_cofac_BS"/>
</dbReference>
<dbReference type="FunFam" id="3.30.160.40:FF:000001">
    <property type="entry name" value="Porphobilinogen deaminase"/>
    <property type="match status" value="1"/>
</dbReference>
<dbReference type="InterPro" id="IPR022417">
    <property type="entry name" value="Porphobilin_deaminase_N"/>
</dbReference>
<dbReference type="PIRSF" id="PIRSF001438">
    <property type="entry name" value="4pyrrol_synth_OHMeBilane_synth"/>
    <property type="match status" value="1"/>
</dbReference>
<dbReference type="InterPro" id="IPR000860">
    <property type="entry name" value="HemC"/>
</dbReference>
<comment type="subunit">
    <text evidence="4 8">Monomer.</text>
</comment>
<accession>A0A6S6UIF7</accession>
<evidence type="ECO:0000259" key="10">
    <source>
        <dbReference type="Pfam" id="PF03900"/>
    </source>
</evidence>
<dbReference type="FunFam" id="3.40.190.10:FF:000005">
    <property type="entry name" value="Porphobilinogen deaminase"/>
    <property type="match status" value="1"/>
</dbReference>
<dbReference type="NCBIfam" id="TIGR00212">
    <property type="entry name" value="hemC"/>
    <property type="match status" value="1"/>
</dbReference>
<evidence type="ECO:0000256" key="2">
    <source>
        <dbReference type="ARBA" id="ARBA00004735"/>
    </source>
</evidence>
<dbReference type="Pfam" id="PF01379">
    <property type="entry name" value="Porphobil_deam"/>
    <property type="match status" value="1"/>
</dbReference>
<dbReference type="InterPro" id="IPR022418">
    <property type="entry name" value="Porphobilinogen_deaminase_C"/>
</dbReference>
<dbReference type="Pfam" id="PF03900">
    <property type="entry name" value="Porphobil_deamC"/>
    <property type="match status" value="1"/>
</dbReference>
<comment type="miscellaneous">
    <text evidence="8">The porphobilinogen subunits are added to the dipyrromethane group.</text>
</comment>
<comment type="cofactor">
    <cofactor evidence="8">
        <name>dipyrromethane</name>
        <dbReference type="ChEBI" id="CHEBI:60342"/>
    </cofactor>
    <text evidence="8">Binds 1 dipyrromethane group covalently.</text>
</comment>
<dbReference type="SUPFAM" id="SSF54782">
    <property type="entry name" value="Porphobilinogen deaminase (hydroxymethylbilane synthase), C-terminal domain"/>
    <property type="match status" value="1"/>
</dbReference>
<reference evidence="11" key="1">
    <citation type="submission" date="2020-01" db="EMBL/GenBank/DDBJ databases">
        <authorList>
            <person name="Meier V. D."/>
            <person name="Meier V D."/>
        </authorList>
    </citation>
    <scope>NUCLEOTIDE SEQUENCE</scope>
    <source>
        <strain evidence="11">HLG_WM_MAG_07</strain>
    </source>
</reference>
<dbReference type="UniPathway" id="UPA00251">
    <property type="reaction ID" value="UER00319"/>
</dbReference>
<dbReference type="PRINTS" id="PR00151">
    <property type="entry name" value="PORPHBDMNASE"/>
</dbReference>
<feature type="domain" description="Porphobilinogen deaminase C-terminal" evidence="10">
    <location>
        <begin position="229"/>
        <end position="297"/>
    </location>
</feature>
<comment type="function">
    <text evidence="1 8">Tetrapolymerization of the monopyrrole PBG into the hydroxymethylbilane pre-uroporphyrinogen in several discrete steps.</text>
</comment>
<dbReference type="HAMAP" id="MF_00260">
    <property type="entry name" value="Porphobil_deam"/>
    <property type="match status" value="1"/>
</dbReference>
<dbReference type="EMBL" id="CACVAY010000139">
    <property type="protein sequence ID" value="CAA6827069.1"/>
    <property type="molecule type" value="Genomic_DNA"/>
</dbReference>
<evidence type="ECO:0000256" key="3">
    <source>
        <dbReference type="ARBA" id="ARBA00005638"/>
    </source>
</evidence>
<evidence type="ECO:0000259" key="9">
    <source>
        <dbReference type="Pfam" id="PF01379"/>
    </source>
</evidence>
<proteinExistence type="inferred from homology"/>
<name>A0A6S6UIF7_9GAMM</name>
<dbReference type="PROSITE" id="PS00533">
    <property type="entry name" value="PORPHOBILINOGEN_DEAM"/>
    <property type="match status" value="1"/>
</dbReference>
<keyword evidence="5 8" id="KW-0808">Transferase</keyword>
<evidence type="ECO:0000313" key="11">
    <source>
        <dbReference type="EMBL" id="CAA6827069.1"/>
    </source>
</evidence>
<evidence type="ECO:0000256" key="6">
    <source>
        <dbReference type="ARBA" id="ARBA00023244"/>
    </source>
</evidence>
<comment type="catalytic activity">
    <reaction evidence="7 8">
        <text>4 porphobilinogen + H2O = hydroxymethylbilane + 4 NH4(+)</text>
        <dbReference type="Rhea" id="RHEA:13185"/>
        <dbReference type="ChEBI" id="CHEBI:15377"/>
        <dbReference type="ChEBI" id="CHEBI:28938"/>
        <dbReference type="ChEBI" id="CHEBI:57845"/>
        <dbReference type="ChEBI" id="CHEBI:58126"/>
        <dbReference type="EC" id="2.5.1.61"/>
    </reaction>
</comment>
<comment type="pathway">
    <text evidence="2">Porphyrin-containing compound metabolism; protoporphyrin-IX biosynthesis; coproporphyrinogen-III from 5-aminolevulinate: step 2/4.</text>
</comment>
<dbReference type="CDD" id="cd13646">
    <property type="entry name" value="PBP2_EcHMBS_like"/>
    <property type="match status" value="1"/>
</dbReference>
<dbReference type="SUPFAM" id="SSF53850">
    <property type="entry name" value="Periplasmic binding protein-like II"/>
    <property type="match status" value="1"/>
</dbReference>
<dbReference type="Gene3D" id="3.30.160.40">
    <property type="entry name" value="Porphobilinogen deaminase, C-terminal domain"/>
    <property type="match status" value="1"/>
</dbReference>
<gene>
    <name evidence="8" type="primary">hemC</name>
    <name evidence="11" type="ORF">HELGO_WM8344</name>
</gene>
<dbReference type="GO" id="GO:0005737">
    <property type="term" value="C:cytoplasm"/>
    <property type="evidence" value="ECO:0007669"/>
    <property type="project" value="UniProtKB-UniRule"/>
</dbReference>
<dbReference type="AlphaFoldDB" id="A0A6S6UIF7"/>
<evidence type="ECO:0000256" key="4">
    <source>
        <dbReference type="ARBA" id="ARBA00011245"/>
    </source>
</evidence>
<comment type="similarity">
    <text evidence="3 8">Belongs to the HMBS family.</text>
</comment>
<dbReference type="PANTHER" id="PTHR11557:SF0">
    <property type="entry name" value="PORPHOBILINOGEN DEAMINASE"/>
    <property type="match status" value="1"/>
</dbReference>
<evidence type="ECO:0000256" key="5">
    <source>
        <dbReference type="ARBA" id="ARBA00022679"/>
    </source>
</evidence>
<feature type="domain" description="Porphobilinogen deaminase N-terminal" evidence="9">
    <location>
        <begin position="8"/>
        <end position="215"/>
    </location>
</feature>